<organism evidence="1 2">
    <name type="scientific">Polyplax serrata</name>
    <name type="common">Common mouse louse</name>
    <dbReference type="NCBI Taxonomy" id="468196"/>
    <lineage>
        <taxon>Eukaryota</taxon>
        <taxon>Metazoa</taxon>
        <taxon>Ecdysozoa</taxon>
        <taxon>Arthropoda</taxon>
        <taxon>Hexapoda</taxon>
        <taxon>Insecta</taxon>
        <taxon>Pterygota</taxon>
        <taxon>Neoptera</taxon>
        <taxon>Paraneoptera</taxon>
        <taxon>Psocodea</taxon>
        <taxon>Troctomorpha</taxon>
        <taxon>Phthiraptera</taxon>
        <taxon>Anoplura</taxon>
        <taxon>Polyplacidae</taxon>
        <taxon>Polyplax</taxon>
    </lineage>
</organism>
<dbReference type="InterPro" id="IPR024276">
    <property type="entry name" value="CCAP"/>
</dbReference>
<dbReference type="AlphaFoldDB" id="A0AAN8PE24"/>
<accession>A0AAN8PE24</accession>
<evidence type="ECO:0000313" key="1">
    <source>
        <dbReference type="EMBL" id="KAK6639656.1"/>
    </source>
</evidence>
<name>A0AAN8PE24_POLSC</name>
<dbReference type="EMBL" id="JAWJWE010000003">
    <property type="protein sequence ID" value="KAK6639656.1"/>
    <property type="molecule type" value="Genomic_DNA"/>
</dbReference>
<dbReference type="Pfam" id="PF11105">
    <property type="entry name" value="CCAP"/>
    <property type="match status" value="1"/>
</dbReference>
<dbReference type="Proteomes" id="UP001372834">
    <property type="component" value="Unassembled WGS sequence"/>
</dbReference>
<comment type="caution">
    <text evidence="1">The sequence shown here is derived from an EMBL/GenBank/DDBJ whole genome shotgun (WGS) entry which is preliminary data.</text>
</comment>
<protein>
    <submittedName>
        <fullName evidence="1">Uncharacterized protein</fullName>
    </submittedName>
</protein>
<sequence length="149" mass="16707">MNEPFGSSCGKKRSDESMANLVDINPEPAMDDLSKQILSEAKLWEALQIARAELERRHQGRQNVLPMDMPLGAAISNFRRKRSPVKTNEINLLQAINSLQDVIYNICSNFEVKGTLKAGSDKQKPNICPPPLYLFLDVVFEASHSGRPR</sequence>
<evidence type="ECO:0000313" key="2">
    <source>
        <dbReference type="Proteomes" id="UP001372834"/>
    </source>
</evidence>
<reference evidence="1 2" key="1">
    <citation type="submission" date="2023-10" db="EMBL/GenBank/DDBJ databases">
        <title>Genomes of two closely related lineages of the louse Polyplax serrata with different host specificities.</title>
        <authorList>
            <person name="Martinu J."/>
            <person name="Tarabai H."/>
            <person name="Stefka J."/>
            <person name="Hypsa V."/>
        </authorList>
    </citation>
    <scope>NUCLEOTIDE SEQUENCE [LARGE SCALE GENOMIC DNA]</scope>
    <source>
        <strain evidence="1">HR10_N</strain>
    </source>
</reference>
<proteinExistence type="predicted"/>
<gene>
    <name evidence="1" type="ORF">RUM43_007929</name>
</gene>